<accession>A0A538SM78</accession>
<evidence type="ECO:0008006" key="3">
    <source>
        <dbReference type="Google" id="ProtNLM"/>
    </source>
</evidence>
<sequence length="268" mass="30133">MTIEKDSTVARAVNRSTGATPAERYLGKLCEGTFLSLWSYPGLYRDQRSEGRTEGKEIADLIVVFENDIIIFSDKHCAVPSSGDARTNWSRWFRRAVAKSAEQAWGAERWIRQFPTRLFLDKECTQPFPLPLPPMSAAQFHLVVVAHEIAQQCSRELGGSGSLMIHSDLKGIENHTRPFTIGDLDPDRSFVHVFDDTSLNIVLQTLDTIADFTGYLRKKEKLLRSHQVILATGEEELLSVYLRQMNSDGEHDFVFPSDATCIVLDQGG</sequence>
<proteinExistence type="predicted"/>
<feature type="non-terminal residue" evidence="1">
    <location>
        <position position="268"/>
    </location>
</feature>
<comment type="caution">
    <text evidence="1">The sequence shown here is derived from an EMBL/GenBank/DDBJ whole genome shotgun (WGS) entry which is preliminary data.</text>
</comment>
<organism evidence="1 2">
    <name type="scientific">Eiseniibacteriota bacterium</name>
    <dbReference type="NCBI Taxonomy" id="2212470"/>
    <lineage>
        <taxon>Bacteria</taxon>
        <taxon>Candidatus Eiseniibacteriota</taxon>
    </lineage>
</organism>
<name>A0A538SM78_UNCEI</name>
<gene>
    <name evidence="1" type="ORF">E6K74_12260</name>
</gene>
<dbReference type="AlphaFoldDB" id="A0A538SM78"/>
<reference evidence="1 2" key="1">
    <citation type="journal article" date="2019" name="Nat. Microbiol.">
        <title>Mediterranean grassland soil C-N compound turnover is dependent on rainfall and depth, and is mediated by genomically divergent microorganisms.</title>
        <authorList>
            <person name="Diamond S."/>
            <person name="Andeer P.F."/>
            <person name="Li Z."/>
            <person name="Crits-Christoph A."/>
            <person name="Burstein D."/>
            <person name="Anantharaman K."/>
            <person name="Lane K.R."/>
            <person name="Thomas B.C."/>
            <person name="Pan C."/>
            <person name="Northen T.R."/>
            <person name="Banfield J.F."/>
        </authorList>
    </citation>
    <scope>NUCLEOTIDE SEQUENCE [LARGE SCALE GENOMIC DNA]</scope>
    <source>
        <strain evidence="1">WS_4</strain>
    </source>
</reference>
<protein>
    <recommendedName>
        <fullName evidence="3">NERD domain-containing protein</fullName>
    </recommendedName>
</protein>
<dbReference type="EMBL" id="VBOU01000098">
    <property type="protein sequence ID" value="TMQ52472.1"/>
    <property type="molecule type" value="Genomic_DNA"/>
</dbReference>
<dbReference type="Proteomes" id="UP000319829">
    <property type="component" value="Unassembled WGS sequence"/>
</dbReference>
<evidence type="ECO:0000313" key="1">
    <source>
        <dbReference type="EMBL" id="TMQ52472.1"/>
    </source>
</evidence>
<evidence type="ECO:0000313" key="2">
    <source>
        <dbReference type="Proteomes" id="UP000319829"/>
    </source>
</evidence>